<feature type="compositionally biased region" description="Low complexity" evidence="1">
    <location>
        <begin position="9"/>
        <end position="21"/>
    </location>
</feature>
<name>A0A0E0CR38_9ORYZ</name>
<dbReference type="PANTHER" id="PTHR33544">
    <property type="entry name" value="DUF4005 DOMAIN-CONTAINING PROTEIN-RELATED"/>
    <property type="match status" value="1"/>
</dbReference>
<keyword evidence="3" id="KW-1185">Reference proteome</keyword>
<dbReference type="eggNOG" id="ENOG502RXK1">
    <property type="taxonomic scope" value="Eukaryota"/>
</dbReference>
<feature type="region of interest" description="Disordered" evidence="1">
    <location>
        <begin position="135"/>
        <end position="154"/>
    </location>
</feature>
<proteinExistence type="predicted"/>
<protein>
    <submittedName>
        <fullName evidence="2">Uncharacterized protein</fullName>
    </submittedName>
</protein>
<reference evidence="2" key="2">
    <citation type="submission" date="2018-05" db="EMBL/GenBank/DDBJ databases">
        <title>OmerRS3 (Oryza meridionalis Reference Sequence Version 3).</title>
        <authorList>
            <person name="Zhang J."/>
            <person name="Kudrna D."/>
            <person name="Lee S."/>
            <person name="Talag J."/>
            <person name="Welchert J."/>
            <person name="Wing R.A."/>
        </authorList>
    </citation>
    <scope>NUCLEOTIDE SEQUENCE [LARGE SCALE GENOMIC DNA]</scope>
    <source>
        <strain evidence="2">cv. OR44</strain>
    </source>
</reference>
<dbReference type="InterPro" id="IPR040344">
    <property type="entry name" value="At3g17950-like"/>
</dbReference>
<dbReference type="HOGENOM" id="CLU_086885_0_0_1"/>
<dbReference type="Gramene" id="OMERI02G30240.1">
    <property type="protein sequence ID" value="OMERI02G30240.1"/>
    <property type="gene ID" value="OMERI02G30240"/>
</dbReference>
<sequence>MDGDAGMIPTSSSAETSPSSSDVDTESTGSSFFRDRSTTLGTLMGVSFDDDEEQQQQQQGEAARDGGEESERPRAAAAEEEEEDGRRWRRRWRRRRWRGAGGSWWRLCRDDASGTTSLGHFLHMERQLAGTGLLSGDGVEERESSTPLFDSGRALPAREERAKWQLRRSAQATSSSLVRLPVLLTAICSGGA</sequence>
<evidence type="ECO:0000313" key="2">
    <source>
        <dbReference type="EnsemblPlants" id="OMERI02G30240.1"/>
    </source>
</evidence>
<evidence type="ECO:0000256" key="1">
    <source>
        <dbReference type="SAM" id="MobiDB-lite"/>
    </source>
</evidence>
<dbReference type="PANTHER" id="PTHR33544:SF13">
    <property type="entry name" value="OS02G0733400 PROTEIN"/>
    <property type="match status" value="1"/>
</dbReference>
<dbReference type="Proteomes" id="UP000008021">
    <property type="component" value="Chromosome 2"/>
</dbReference>
<dbReference type="AlphaFoldDB" id="A0A0E0CR38"/>
<reference evidence="2" key="1">
    <citation type="submission" date="2015-04" db="UniProtKB">
        <authorList>
            <consortium name="EnsemblPlants"/>
        </authorList>
    </citation>
    <scope>IDENTIFICATION</scope>
</reference>
<accession>A0A0E0CR38</accession>
<dbReference type="EnsemblPlants" id="OMERI02G30240.1">
    <property type="protein sequence ID" value="OMERI02G30240.1"/>
    <property type="gene ID" value="OMERI02G30240"/>
</dbReference>
<organism evidence="2">
    <name type="scientific">Oryza meridionalis</name>
    <dbReference type="NCBI Taxonomy" id="40149"/>
    <lineage>
        <taxon>Eukaryota</taxon>
        <taxon>Viridiplantae</taxon>
        <taxon>Streptophyta</taxon>
        <taxon>Embryophyta</taxon>
        <taxon>Tracheophyta</taxon>
        <taxon>Spermatophyta</taxon>
        <taxon>Magnoliopsida</taxon>
        <taxon>Liliopsida</taxon>
        <taxon>Poales</taxon>
        <taxon>Poaceae</taxon>
        <taxon>BOP clade</taxon>
        <taxon>Oryzoideae</taxon>
        <taxon>Oryzeae</taxon>
        <taxon>Oryzinae</taxon>
        <taxon>Oryza</taxon>
    </lineage>
</organism>
<feature type="region of interest" description="Disordered" evidence="1">
    <location>
        <begin position="1"/>
        <end position="85"/>
    </location>
</feature>
<evidence type="ECO:0000313" key="3">
    <source>
        <dbReference type="Proteomes" id="UP000008021"/>
    </source>
</evidence>
<dbReference type="STRING" id="40149.A0A0E0CR38"/>
<feature type="compositionally biased region" description="Basic and acidic residues" evidence="1">
    <location>
        <begin position="62"/>
        <end position="74"/>
    </location>
</feature>